<dbReference type="Proteomes" id="UP000033815">
    <property type="component" value="Unassembled WGS sequence"/>
</dbReference>
<dbReference type="AlphaFoldDB" id="A0A837I7D6"/>
<dbReference type="EMBL" id="LCHP01000004">
    <property type="protein sequence ID" value="KKT36689.1"/>
    <property type="molecule type" value="Genomic_DNA"/>
</dbReference>
<reference evidence="1 2" key="1">
    <citation type="journal article" date="2015" name="Nature">
        <title>rRNA introns, odd ribosomes, and small enigmatic genomes across a large radiation of phyla.</title>
        <authorList>
            <person name="Brown C.T."/>
            <person name="Hug L.A."/>
            <person name="Thomas B.C."/>
            <person name="Sharon I."/>
            <person name="Castelle C.J."/>
            <person name="Singh A."/>
            <person name="Wilkins M.J."/>
            <person name="Williams K.H."/>
            <person name="Banfield J.F."/>
        </authorList>
    </citation>
    <scope>NUCLEOTIDE SEQUENCE [LARGE SCALE GENOMIC DNA]</scope>
</reference>
<gene>
    <name evidence="1" type="ORF">UW25_C0004G0017</name>
</gene>
<comment type="caution">
    <text evidence="1">The sequence shown here is derived from an EMBL/GenBank/DDBJ whole genome shotgun (WGS) entry which is preliminary data.</text>
</comment>
<sequence>MITTSEKFSDNILMLKEHFEEFSESGEKYELYFNNTHLVEVKLLKRLEWRPFRKIGRLTQGGVSFVEQKIKDKDPKVWEHYWQGF</sequence>
<organism evidence="1 2">
    <name type="scientific">Candidatus Nomurabacteria bacterium GW2011_GWB1_44_12</name>
    <dbReference type="NCBI Taxonomy" id="1618748"/>
    <lineage>
        <taxon>Bacteria</taxon>
        <taxon>Candidatus Nomuraibacteriota</taxon>
    </lineage>
</organism>
<evidence type="ECO:0000313" key="1">
    <source>
        <dbReference type="EMBL" id="KKT36689.1"/>
    </source>
</evidence>
<evidence type="ECO:0000313" key="2">
    <source>
        <dbReference type="Proteomes" id="UP000033815"/>
    </source>
</evidence>
<proteinExistence type="predicted"/>
<accession>A0A837I7D6</accession>
<name>A0A837I7D6_9BACT</name>
<protein>
    <submittedName>
        <fullName evidence="1">Uncharacterized protein</fullName>
    </submittedName>
</protein>